<gene>
    <name evidence="9" type="primary">pfp</name>
    <name evidence="11" type="ORF">VR44_33435</name>
</gene>
<dbReference type="RefSeq" id="WP_045951396.1">
    <property type="nucleotide sequence ID" value="NZ_JZWV01001122.1"/>
</dbReference>
<protein>
    <recommendedName>
        <fullName evidence="9">Pyrophosphate--fructose 6-phosphate 1-phosphotransferase</fullName>
        <ecNumber evidence="9">2.7.1.90</ecNumber>
    </recommendedName>
    <alternativeName>
        <fullName evidence="9">6-phosphofructokinase, pyrophosphate dependent</fullName>
    </alternativeName>
    <alternativeName>
        <fullName evidence="9">PPi-dependent phosphofructokinase</fullName>
        <shortName evidence="9">PPi-PFK</shortName>
    </alternativeName>
    <alternativeName>
        <fullName evidence="9">Pyrophosphate-dependent 6-phosphofructose-1-kinase</fullName>
    </alternativeName>
</protein>
<evidence type="ECO:0000256" key="3">
    <source>
        <dbReference type="ARBA" id="ARBA00022490"/>
    </source>
</evidence>
<dbReference type="GO" id="GO:0061621">
    <property type="term" value="P:canonical glycolysis"/>
    <property type="evidence" value="ECO:0007669"/>
    <property type="project" value="TreeGrafter"/>
</dbReference>
<dbReference type="NCBIfam" id="NF002872">
    <property type="entry name" value="PRK03202.1"/>
    <property type="match status" value="1"/>
</dbReference>
<dbReference type="PIRSF" id="PIRSF000532">
    <property type="entry name" value="ATP_PFK_prok"/>
    <property type="match status" value="1"/>
</dbReference>
<feature type="binding site" description="in other chain" evidence="9">
    <location>
        <begin position="170"/>
        <end position="172"/>
    </location>
    <ligand>
        <name>substrate</name>
        <note>ligand shared between dimeric partners</note>
    </ligand>
</feature>
<dbReference type="InterPro" id="IPR035966">
    <property type="entry name" value="PKF_sf"/>
</dbReference>
<evidence type="ECO:0000256" key="4">
    <source>
        <dbReference type="ARBA" id="ARBA00022679"/>
    </source>
</evidence>
<reference evidence="11 12" key="1">
    <citation type="submission" date="2015-02" db="EMBL/GenBank/DDBJ databases">
        <authorList>
            <person name="Ju K.-S."/>
            <person name="Doroghazi J.R."/>
            <person name="Metcalf W."/>
        </authorList>
    </citation>
    <scope>NUCLEOTIDE SEQUENCE [LARGE SCALE GENOMIC DNA]</scope>
    <source>
        <strain evidence="11 12">NRRL ISP-5550</strain>
    </source>
</reference>
<dbReference type="PROSITE" id="PS00433">
    <property type="entry name" value="PHOSPHOFRUCTOKINASE"/>
    <property type="match status" value="1"/>
</dbReference>
<comment type="caution">
    <text evidence="11">The sequence shown here is derived from an EMBL/GenBank/DDBJ whole genome shotgun (WGS) entry which is preliminary data.</text>
</comment>
<dbReference type="OrthoDB" id="9802503at2"/>
<evidence type="ECO:0000256" key="7">
    <source>
        <dbReference type="ARBA" id="ARBA00022842"/>
    </source>
</evidence>
<dbReference type="InterPro" id="IPR000023">
    <property type="entry name" value="Phosphofructokinase_dom"/>
</dbReference>
<dbReference type="GO" id="GO:0042802">
    <property type="term" value="F:identical protein binding"/>
    <property type="evidence" value="ECO:0007669"/>
    <property type="project" value="TreeGrafter"/>
</dbReference>
<evidence type="ECO:0000256" key="2">
    <source>
        <dbReference type="ARBA" id="ARBA00004679"/>
    </source>
</evidence>
<feature type="binding site" evidence="9">
    <location>
        <position position="103"/>
    </location>
    <ligand>
        <name>Mg(2+)</name>
        <dbReference type="ChEBI" id="CHEBI:18420"/>
        <note>catalytic</note>
    </ligand>
</feature>
<dbReference type="GO" id="GO:0070095">
    <property type="term" value="F:fructose-6-phosphate binding"/>
    <property type="evidence" value="ECO:0007669"/>
    <property type="project" value="TreeGrafter"/>
</dbReference>
<feature type="binding site" description="in other chain" evidence="9">
    <location>
        <begin position="126"/>
        <end position="128"/>
    </location>
    <ligand>
        <name>substrate</name>
        <note>ligand shared between dimeric partners</note>
    </ligand>
</feature>
<comment type="subcellular location">
    <subcellularLocation>
        <location evidence="9">Cytoplasm</location>
    </subcellularLocation>
</comment>
<evidence type="ECO:0000256" key="1">
    <source>
        <dbReference type="ARBA" id="ARBA00001946"/>
    </source>
</evidence>
<dbReference type="InterPro" id="IPR022953">
    <property type="entry name" value="ATP_PFK"/>
</dbReference>
<keyword evidence="3 9" id="KW-0963">Cytoplasm</keyword>
<comment type="cofactor">
    <cofactor evidence="1 9">
        <name>Mg(2+)</name>
        <dbReference type="ChEBI" id="CHEBI:18420"/>
    </cofactor>
</comment>
<feature type="active site" description="Proton acceptor" evidence="9">
    <location>
        <position position="128"/>
    </location>
</feature>
<feature type="site" description="Important for catalytic activity; stabilizes the transition state when the phosphoryl donor is PPi" evidence="9">
    <location>
        <position position="125"/>
    </location>
</feature>
<dbReference type="PANTHER" id="PTHR13697">
    <property type="entry name" value="PHOSPHOFRUCTOKINASE"/>
    <property type="match status" value="1"/>
</dbReference>
<dbReference type="GO" id="GO:0016208">
    <property type="term" value="F:AMP binding"/>
    <property type="evidence" value="ECO:0007669"/>
    <property type="project" value="TreeGrafter"/>
</dbReference>
<dbReference type="Pfam" id="PF00365">
    <property type="entry name" value="PFK"/>
    <property type="match status" value="1"/>
</dbReference>
<keyword evidence="12" id="KW-1185">Reference proteome</keyword>
<dbReference type="eggNOG" id="COG0205">
    <property type="taxonomic scope" value="Bacteria"/>
</dbReference>
<dbReference type="InterPro" id="IPR012003">
    <property type="entry name" value="ATP_PFK_prok-type"/>
</dbReference>
<evidence type="ECO:0000313" key="12">
    <source>
        <dbReference type="Proteomes" id="UP000033551"/>
    </source>
</evidence>
<comment type="similarity">
    <text evidence="9">Belongs to the phosphofructokinase type A (PFKA) family. Mixed-substrate PFK group III subfamily.</text>
</comment>
<dbReference type="EC" id="2.7.1.90" evidence="9"/>
<organism evidence="11 12">
    <name type="scientific">Streptomyces katrae</name>
    <dbReference type="NCBI Taxonomy" id="68223"/>
    <lineage>
        <taxon>Bacteria</taxon>
        <taxon>Bacillati</taxon>
        <taxon>Actinomycetota</taxon>
        <taxon>Actinomycetes</taxon>
        <taxon>Kitasatosporales</taxon>
        <taxon>Streptomycetaceae</taxon>
        <taxon>Streptomyces</taxon>
    </lineage>
</organism>
<dbReference type="GO" id="GO:0005524">
    <property type="term" value="F:ATP binding"/>
    <property type="evidence" value="ECO:0007669"/>
    <property type="project" value="InterPro"/>
</dbReference>
<comment type="function">
    <text evidence="9">Catalyzes the phosphorylation of D-fructose 6-phosphate, the first committing step of glycolysis. Uses inorganic phosphate (PPi) as phosphoryl donor instead of ATP like common ATP-dependent phosphofructokinases (ATP-PFKs), which renders the reaction reversible, and can thus function both in glycolysis and gluconeogenesis. Consistently, PPi-PFK can replace the enzymes of both the forward (ATP-PFK) and reverse (fructose-bisphosphatase (FBPase)) reactions.</text>
</comment>
<dbReference type="GO" id="GO:0048029">
    <property type="term" value="F:monosaccharide binding"/>
    <property type="evidence" value="ECO:0007669"/>
    <property type="project" value="TreeGrafter"/>
</dbReference>
<comment type="subunit">
    <text evidence="9">Homodimer or homotetramer.</text>
</comment>
<dbReference type="PRINTS" id="PR00476">
    <property type="entry name" value="PHFRCTKINASE"/>
</dbReference>
<feature type="site" description="Important for catalytic activity and substrate specificity; stabilizes the transition state when the phosphoryl donor is PPi; prevents ATP from binding by mimicking the alpha-phosphate group of ATP" evidence="9">
    <location>
        <position position="104"/>
    </location>
</feature>
<feature type="binding site" evidence="9">
    <location>
        <position position="163"/>
    </location>
    <ligand>
        <name>substrate</name>
        <note>ligand shared between dimeric partners</note>
    </ligand>
</feature>
<evidence type="ECO:0000259" key="10">
    <source>
        <dbReference type="Pfam" id="PF00365"/>
    </source>
</evidence>
<dbReference type="HAMAP" id="MF_01976">
    <property type="entry name" value="Phosphofructokinase_III"/>
    <property type="match status" value="1"/>
</dbReference>
<dbReference type="Gene3D" id="3.40.50.450">
    <property type="match status" value="1"/>
</dbReference>
<dbReference type="InterPro" id="IPR012829">
    <property type="entry name" value="Phosphofructokinase_III"/>
</dbReference>
<feature type="domain" description="Phosphofructokinase" evidence="10">
    <location>
        <begin position="2"/>
        <end position="299"/>
    </location>
</feature>
<evidence type="ECO:0000256" key="9">
    <source>
        <dbReference type="HAMAP-Rule" id="MF_01976"/>
    </source>
</evidence>
<comment type="pathway">
    <text evidence="2 9">Carbohydrate degradation; glycolysis; D-glyceraldehyde 3-phosphate and glycerone phosphate from D-glucose: step 3/4.</text>
</comment>
<dbReference type="GO" id="GO:0006002">
    <property type="term" value="P:fructose 6-phosphate metabolic process"/>
    <property type="evidence" value="ECO:0007669"/>
    <property type="project" value="InterPro"/>
</dbReference>
<evidence type="ECO:0000256" key="8">
    <source>
        <dbReference type="ARBA" id="ARBA00023152"/>
    </source>
</evidence>
<feature type="binding site" description="in other chain" evidence="9">
    <location>
        <position position="222"/>
    </location>
    <ligand>
        <name>substrate</name>
        <note>ligand shared between dimeric partners</note>
    </ligand>
</feature>
<sequence length="343" mass="36471">MKVGVLTGGGDCPGLNAVIRGVVRKGVQEYGYGFVGFKDGWRGPVEGDTVPLDIPAVRGILPRGGTILGSSRTNPFKTDNGVRAIKDNLAKAEVDALIAIGGEDTLGVAARLYEEYGIPCVGVPKTIDNDLSATDYTFGFDTAVGIATEAIDRLHTTAESHMRVLVVEVMGRHAGWIALHSGLAGGANVILIPEQRFDVDQVCAWVTSRFKASYAPIVVVAEGAMPKDGELVLKDAVSRDSFGHVRLSGVGEWLAKEIEGRTGKEARTTVLGHIQRGGTPSAFDRWLATRFGLHAIDAVRDGDFGKMVALKGTDIVRVPIAEATAKLKTVDPKLYEEAGVFFG</sequence>
<comment type="catalytic activity">
    <reaction evidence="9">
        <text>beta-D-fructose 6-phosphate + diphosphate = beta-D-fructose 1,6-bisphosphate + phosphate + H(+)</text>
        <dbReference type="Rhea" id="RHEA:13613"/>
        <dbReference type="ChEBI" id="CHEBI:15378"/>
        <dbReference type="ChEBI" id="CHEBI:32966"/>
        <dbReference type="ChEBI" id="CHEBI:33019"/>
        <dbReference type="ChEBI" id="CHEBI:43474"/>
        <dbReference type="ChEBI" id="CHEBI:57634"/>
        <dbReference type="EC" id="2.7.1.90"/>
    </reaction>
</comment>
<dbReference type="Gene3D" id="3.40.50.460">
    <property type="entry name" value="Phosphofructokinase domain"/>
    <property type="match status" value="1"/>
</dbReference>
<dbReference type="GO" id="GO:0003872">
    <property type="term" value="F:6-phosphofructokinase activity"/>
    <property type="evidence" value="ECO:0007669"/>
    <property type="project" value="UniProtKB-UniRule"/>
</dbReference>
<dbReference type="UniPathway" id="UPA00109">
    <property type="reaction ID" value="UER00182"/>
</dbReference>
<dbReference type="Proteomes" id="UP000033551">
    <property type="component" value="Unassembled WGS sequence"/>
</dbReference>
<evidence type="ECO:0000256" key="6">
    <source>
        <dbReference type="ARBA" id="ARBA00022777"/>
    </source>
</evidence>
<proteinExistence type="inferred from homology"/>
<feature type="binding site" evidence="9">
    <location>
        <position position="267"/>
    </location>
    <ligand>
        <name>substrate</name>
        <note>ligand shared between dimeric partners</note>
    </ligand>
</feature>
<feature type="binding site" evidence="9">
    <location>
        <position position="10"/>
    </location>
    <ligand>
        <name>diphosphate</name>
        <dbReference type="ChEBI" id="CHEBI:33019"/>
    </ligand>
</feature>
<feature type="binding site" description="in other chain" evidence="9">
    <location>
        <begin position="273"/>
        <end position="276"/>
    </location>
    <ligand>
        <name>substrate</name>
        <note>ligand shared between dimeric partners</note>
    </ligand>
</feature>
<dbReference type="GO" id="GO:0005945">
    <property type="term" value="C:6-phosphofructokinase complex"/>
    <property type="evidence" value="ECO:0007669"/>
    <property type="project" value="TreeGrafter"/>
</dbReference>
<keyword evidence="6 9" id="KW-0418">Kinase</keyword>
<comment type="caution">
    <text evidence="9">Lacks conserved residue(s) required for the propagation of feature annotation.</text>
</comment>
<keyword evidence="4 9" id="KW-0808">Transferase</keyword>
<dbReference type="GO" id="GO:0047334">
    <property type="term" value="F:diphosphate-fructose-6-phosphate 1-phosphotransferase activity"/>
    <property type="evidence" value="ECO:0007669"/>
    <property type="project" value="UniProtKB-EC"/>
</dbReference>
<dbReference type="STRING" id="68223.GCA_002028425_02053"/>
<dbReference type="AlphaFoldDB" id="A0A0F4ISV7"/>
<keyword evidence="5 9" id="KW-0479">Metal-binding</keyword>
<comment type="activity regulation">
    <text evidence="9">Non-allosteric.</text>
</comment>
<dbReference type="GO" id="GO:0030388">
    <property type="term" value="P:fructose 1,6-bisphosphate metabolic process"/>
    <property type="evidence" value="ECO:0007669"/>
    <property type="project" value="TreeGrafter"/>
</dbReference>
<name>A0A0F4ISV7_9ACTN</name>
<accession>A0A0F4ISV7</accession>
<dbReference type="PANTHER" id="PTHR13697:SF52">
    <property type="entry name" value="ATP-DEPENDENT 6-PHOSPHOFRUCTOKINASE 3"/>
    <property type="match status" value="1"/>
</dbReference>
<keyword evidence="8 9" id="KW-0324">Glycolysis</keyword>
<dbReference type="GO" id="GO:0046872">
    <property type="term" value="F:metal ion binding"/>
    <property type="evidence" value="ECO:0007669"/>
    <property type="project" value="UniProtKB-KW"/>
</dbReference>
<dbReference type="InterPro" id="IPR015912">
    <property type="entry name" value="Phosphofructokinase_CS"/>
</dbReference>
<keyword evidence="7 9" id="KW-0460">Magnesium</keyword>
<dbReference type="EMBL" id="JZWV01001122">
    <property type="protein sequence ID" value="KJY25090.1"/>
    <property type="molecule type" value="Genomic_DNA"/>
</dbReference>
<dbReference type="PATRIC" id="fig|68223.7.peg.3566"/>
<dbReference type="SUPFAM" id="SSF53784">
    <property type="entry name" value="Phosphofructokinase"/>
    <property type="match status" value="1"/>
</dbReference>
<dbReference type="NCBIfam" id="TIGR02483">
    <property type="entry name" value="PFK_mixed"/>
    <property type="match status" value="1"/>
</dbReference>
<evidence type="ECO:0000313" key="11">
    <source>
        <dbReference type="EMBL" id="KJY25090.1"/>
    </source>
</evidence>
<evidence type="ECO:0000256" key="5">
    <source>
        <dbReference type="ARBA" id="ARBA00022723"/>
    </source>
</evidence>